<accession>A0ABQ4QI50</accession>
<comment type="caution">
    <text evidence="1">The sequence shown here is derived from an EMBL/GenBank/DDBJ whole genome shotgun (WGS) entry which is preliminary data.</text>
</comment>
<dbReference type="EMBL" id="BPQG01000043">
    <property type="protein sequence ID" value="GJD44907.1"/>
    <property type="molecule type" value="Genomic_DNA"/>
</dbReference>
<organism evidence="1 2">
    <name type="scientific">Methylobacterium cerastii</name>
    <dbReference type="NCBI Taxonomy" id="932741"/>
    <lineage>
        <taxon>Bacteria</taxon>
        <taxon>Pseudomonadati</taxon>
        <taxon>Pseudomonadota</taxon>
        <taxon>Alphaproteobacteria</taxon>
        <taxon>Hyphomicrobiales</taxon>
        <taxon>Methylobacteriaceae</taxon>
        <taxon>Methylobacterium</taxon>
    </lineage>
</organism>
<dbReference type="RefSeq" id="WP_238272388.1">
    <property type="nucleotide sequence ID" value="NZ_BPQG01000043.1"/>
</dbReference>
<evidence type="ECO:0000313" key="2">
    <source>
        <dbReference type="Proteomes" id="UP001055117"/>
    </source>
</evidence>
<protein>
    <submittedName>
        <fullName evidence="1">Uncharacterized protein</fullName>
    </submittedName>
</protein>
<evidence type="ECO:0000313" key="1">
    <source>
        <dbReference type="EMBL" id="GJD44907.1"/>
    </source>
</evidence>
<sequence length="143" mass="14993">MAMLSTASGRLSRRTALGAFLVVVASRMPAIASDGVLPAIRWAEAADAAYLGSGRIADDRAKAGLPQPAGWSAYRASLARVRQTARLDLYALTPTTPETAAALAAYHAARGERAGTSGARRAARRRLRKVFARPGAALPPRPT</sequence>
<name>A0ABQ4QI50_9HYPH</name>
<gene>
    <name evidence="1" type="ORF">AFCDBAGC_2776</name>
</gene>
<dbReference type="Proteomes" id="UP001055117">
    <property type="component" value="Unassembled WGS sequence"/>
</dbReference>
<proteinExistence type="predicted"/>
<reference evidence="1 2" key="1">
    <citation type="journal article" date="2021" name="Front. Microbiol.">
        <title>Comprehensive Comparative Genomics and Phenotyping of Methylobacterium Species.</title>
        <authorList>
            <person name="Alessa O."/>
            <person name="Ogura Y."/>
            <person name="Fujitani Y."/>
            <person name="Takami H."/>
            <person name="Hayashi T."/>
            <person name="Sahin N."/>
            <person name="Tani A."/>
        </authorList>
    </citation>
    <scope>NUCLEOTIDE SEQUENCE [LARGE SCALE GENOMIC DNA]</scope>
    <source>
        <strain evidence="1 2">DSM 23679</strain>
    </source>
</reference>
<keyword evidence="2" id="KW-1185">Reference proteome</keyword>